<dbReference type="AlphaFoldDB" id="A0A395INN5"/>
<evidence type="ECO:0000313" key="3">
    <source>
        <dbReference type="Proteomes" id="UP000249056"/>
    </source>
</evidence>
<dbReference type="Gene3D" id="3.30.70.360">
    <property type="match status" value="1"/>
</dbReference>
<gene>
    <name evidence="2" type="ORF">DID88_002963</name>
</gene>
<dbReference type="EMBL" id="QKRW01000028">
    <property type="protein sequence ID" value="RAL61900.1"/>
    <property type="molecule type" value="Genomic_DNA"/>
</dbReference>
<proteinExistence type="inferred from homology"/>
<dbReference type="SUPFAM" id="SSF55031">
    <property type="entry name" value="Bacterial exopeptidase dimerisation domain"/>
    <property type="match status" value="1"/>
</dbReference>
<dbReference type="InterPro" id="IPR017439">
    <property type="entry name" value="Amidohydrolase"/>
</dbReference>
<protein>
    <recommendedName>
        <fullName evidence="4">Peptidase M20 dimerisation domain-containing protein</fullName>
    </recommendedName>
</protein>
<evidence type="ECO:0000256" key="1">
    <source>
        <dbReference type="ARBA" id="ARBA00006247"/>
    </source>
</evidence>
<accession>A0A395INN5</accession>
<dbReference type="SUPFAM" id="SSF53187">
    <property type="entry name" value="Zn-dependent exopeptidases"/>
    <property type="match status" value="1"/>
</dbReference>
<evidence type="ECO:0008006" key="4">
    <source>
        <dbReference type="Google" id="ProtNLM"/>
    </source>
</evidence>
<organism evidence="2 3">
    <name type="scientific">Monilinia fructigena</name>
    <dbReference type="NCBI Taxonomy" id="38457"/>
    <lineage>
        <taxon>Eukaryota</taxon>
        <taxon>Fungi</taxon>
        <taxon>Dikarya</taxon>
        <taxon>Ascomycota</taxon>
        <taxon>Pezizomycotina</taxon>
        <taxon>Leotiomycetes</taxon>
        <taxon>Helotiales</taxon>
        <taxon>Sclerotiniaceae</taxon>
        <taxon>Monilinia</taxon>
    </lineage>
</organism>
<dbReference type="Pfam" id="PF01546">
    <property type="entry name" value="Peptidase_M20"/>
    <property type="match status" value="1"/>
</dbReference>
<dbReference type="Gene3D" id="3.40.630.10">
    <property type="entry name" value="Zn peptidases"/>
    <property type="match status" value="2"/>
</dbReference>
<reference evidence="2 3" key="1">
    <citation type="submission" date="2018-06" db="EMBL/GenBank/DDBJ databases">
        <title>Genome Sequence of the Brown Rot Fungal Pathogen Monilinia fructigena.</title>
        <authorList>
            <person name="Landi L."/>
            <person name="De Miccolis Angelini R.M."/>
            <person name="Pollastro S."/>
            <person name="Abate D."/>
            <person name="Faretra F."/>
            <person name="Romanazzi G."/>
        </authorList>
    </citation>
    <scope>NUCLEOTIDE SEQUENCE [LARGE SCALE GENOMIC DNA]</scope>
    <source>
        <strain evidence="2 3">Mfrg269</strain>
    </source>
</reference>
<dbReference type="GO" id="GO:0016787">
    <property type="term" value="F:hydrolase activity"/>
    <property type="evidence" value="ECO:0007669"/>
    <property type="project" value="InterPro"/>
</dbReference>
<dbReference type="InterPro" id="IPR002933">
    <property type="entry name" value="Peptidase_M20"/>
</dbReference>
<comment type="similarity">
    <text evidence="1">Belongs to the peptidase M20A family.</text>
</comment>
<keyword evidence="3" id="KW-1185">Reference proteome</keyword>
<dbReference type="InterPro" id="IPR036264">
    <property type="entry name" value="Bact_exopeptidase_dim_dom"/>
</dbReference>
<comment type="caution">
    <text evidence="2">The sequence shown here is derived from an EMBL/GenBank/DDBJ whole genome shotgun (WGS) entry which is preliminary data.</text>
</comment>
<sequence>MHTCGHDMHITCLLAYAELMVSARAQWQSTIVLVFQPAEERGTGAQSMVDDGLYDPNKHNIPIPDIVFSGHIVPARAGVIGIRPGTMASSCDNLRVTFHGRGGHASMPERLVDPIVHGIQRHHEAANPCVPGNTSYDDATITLDIRANDEITRQKLYKGALRIVKAESAASNAVAEPTIVSTRSFPVTVNDALTTERVGQVFHDHFSPSDKSYDANYPRLSFSEDFCILASAIERPALLFAYGCTKPEKFDTAQKEGTLAENIPGNHSSLFAPQIFSTMQIGIDAYALSALAWLAKDKVES</sequence>
<dbReference type="PANTHER" id="PTHR11014:SF63">
    <property type="entry name" value="METALLOPEPTIDASE, PUTATIVE (AFU_ORTHOLOGUE AFUA_6G09600)-RELATED"/>
    <property type="match status" value="1"/>
</dbReference>
<dbReference type="PANTHER" id="PTHR11014">
    <property type="entry name" value="PEPTIDASE M20 FAMILY MEMBER"/>
    <property type="match status" value="1"/>
</dbReference>
<dbReference type="OrthoDB" id="6119954at2759"/>
<evidence type="ECO:0000313" key="2">
    <source>
        <dbReference type="EMBL" id="RAL61900.1"/>
    </source>
</evidence>
<name>A0A395INN5_9HELO</name>
<dbReference type="Proteomes" id="UP000249056">
    <property type="component" value="Unassembled WGS sequence"/>
</dbReference>